<accession>A0A5N7BC91</accession>
<keyword evidence="4" id="KW-1185">Reference proteome</keyword>
<dbReference type="EMBL" id="ML736195">
    <property type="protein sequence ID" value="KAE8379386.1"/>
    <property type="molecule type" value="Genomic_DNA"/>
</dbReference>
<feature type="region of interest" description="Disordered" evidence="1">
    <location>
        <begin position="40"/>
        <end position="67"/>
    </location>
</feature>
<protein>
    <submittedName>
        <fullName evidence="3">Uncharacterized protein</fullName>
    </submittedName>
</protein>
<proteinExistence type="predicted"/>
<keyword evidence="2" id="KW-1133">Transmembrane helix</keyword>
<keyword evidence="2" id="KW-0472">Membrane</keyword>
<dbReference type="AlphaFoldDB" id="A0A5N7BC91"/>
<evidence type="ECO:0000313" key="3">
    <source>
        <dbReference type="EMBL" id="KAE8379386.1"/>
    </source>
</evidence>
<evidence type="ECO:0000256" key="2">
    <source>
        <dbReference type="SAM" id="Phobius"/>
    </source>
</evidence>
<gene>
    <name evidence="3" type="ORF">BDV26DRAFT_259712</name>
</gene>
<evidence type="ECO:0000313" key="4">
    <source>
        <dbReference type="Proteomes" id="UP000326198"/>
    </source>
</evidence>
<evidence type="ECO:0000256" key="1">
    <source>
        <dbReference type="SAM" id="MobiDB-lite"/>
    </source>
</evidence>
<organism evidence="3 4">
    <name type="scientific">Aspergillus bertholletiae</name>
    <dbReference type="NCBI Taxonomy" id="1226010"/>
    <lineage>
        <taxon>Eukaryota</taxon>
        <taxon>Fungi</taxon>
        <taxon>Dikarya</taxon>
        <taxon>Ascomycota</taxon>
        <taxon>Pezizomycotina</taxon>
        <taxon>Eurotiomycetes</taxon>
        <taxon>Eurotiomycetidae</taxon>
        <taxon>Eurotiales</taxon>
        <taxon>Aspergillaceae</taxon>
        <taxon>Aspergillus</taxon>
        <taxon>Aspergillus subgen. Circumdati</taxon>
    </lineage>
</organism>
<dbReference type="Proteomes" id="UP000326198">
    <property type="component" value="Unassembled WGS sequence"/>
</dbReference>
<reference evidence="3 4" key="1">
    <citation type="submission" date="2019-04" db="EMBL/GenBank/DDBJ databases">
        <title>Friends and foes A comparative genomics studyof 23 Aspergillus species from section Flavi.</title>
        <authorList>
            <consortium name="DOE Joint Genome Institute"/>
            <person name="Kjaerbolling I."/>
            <person name="Vesth T."/>
            <person name="Frisvad J.C."/>
            <person name="Nybo J.L."/>
            <person name="Theobald S."/>
            <person name="Kildgaard S."/>
            <person name="Isbrandt T."/>
            <person name="Kuo A."/>
            <person name="Sato A."/>
            <person name="Lyhne E.K."/>
            <person name="Kogle M.E."/>
            <person name="Wiebenga A."/>
            <person name="Kun R.S."/>
            <person name="Lubbers R.J."/>
            <person name="Makela M.R."/>
            <person name="Barry K."/>
            <person name="Chovatia M."/>
            <person name="Clum A."/>
            <person name="Daum C."/>
            <person name="Haridas S."/>
            <person name="He G."/>
            <person name="LaButti K."/>
            <person name="Lipzen A."/>
            <person name="Mondo S."/>
            <person name="Riley R."/>
            <person name="Salamov A."/>
            <person name="Simmons B.A."/>
            <person name="Magnuson J.K."/>
            <person name="Henrissat B."/>
            <person name="Mortensen U.H."/>
            <person name="Larsen T.O."/>
            <person name="Devries R.P."/>
            <person name="Grigoriev I.V."/>
            <person name="Machida M."/>
            <person name="Baker S.E."/>
            <person name="Andersen M.R."/>
        </authorList>
    </citation>
    <scope>NUCLEOTIDE SEQUENCE [LARGE SCALE GENOMIC DNA]</scope>
    <source>
        <strain evidence="3 4">IBT 29228</strain>
    </source>
</reference>
<feature type="transmembrane region" description="Helical" evidence="2">
    <location>
        <begin position="12"/>
        <end position="30"/>
    </location>
</feature>
<feature type="compositionally biased region" description="Basic and acidic residues" evidence="1">
    <location>
        <begin position="40"/>
        <end position="52"/>
    </location>
</feature>
<name>A0A5N7BC91_9EURO</name>
<sequence length="67" mass="7562">MKEKGRGGGSMTFIIIILFFSYEKFGFCIVRTGVSMIKVKDRTTNPKKRDPNPSKNGDVSRPVQRPV</sequence>
<keyword evidence="2" id="KW-0812">Transmembrane</keyword>